<dbReference type="OrthoDB" id="141000at2"/>
<sequence>MTREPASVWTPLYRADLETILHKQDYTILHLTILSWLIWLSLLSEEELLRILAQKEAQLDKGHLAEQLKRMTELGLIDAIVLREPPIGKQKRYYATDMGLYLYLSAVHPSPPLTMARLAKSYPVERADLLARLARPHIHLACTSLATRIIAEGATHNNQLMSYQQPWHHVYSLAQEKHTLTSDAALLIEHVDEEKTYTFLVHVDTEPHQKAERAVARWLLSLLDLRQSLRLYRHQWPEVLIISTHSRLSLWARLLLETSIQRTTTPLSGGITTLDALSDGIYTPIWWDLGILASIEHPDRYGLSHFLREPASKELIEQISNQRHFYAMRLKEAAAPPPRTKKRLQRYVGDTLQEEAEQLTRERLKELFAAKRKNQLGIEGTGLLTLALTSSEKTLINWSAHHPLLDVPTFQALLRPGSNPQAIKPLQQRITYLFQLGLIETRLWSSGRTPLEQQRYLLTPVALKFMAIRIGEPYTYYFVSPKYKKNDDEQLDRQWGTRGLNGQMWHTNSLYSFMRHLYRSAHERGEVIYQWKSAHEAARWYRDTITHNDEHVRPDAEIIFALSPTDHPMRMVLLEYDRGTTGIVQYTRKFTAYLDYHQATGAALPLLVVTTSRKAIARMQQVLDSLGPLRLVILLEKDLLSYGFTLVIHHFPTAF</sequence>
<dbReference type="EMBL" id="BIFQ01000002">
    <property type="protein sequence ID" value="GCE09189.1"/>
    <property type="molecule type" value="Genomic_DNA"/>
</dbReference>
<reference evidence="2" key="1">
    <citation type="submission" date="2018-12" db="EMBL/GenBank/DDBJ databases">
        <title>Tengunoibacter tsumagoiensis gen. nov., sp. nov., Dictyobacter kobayashii sp. nov., D. alpinus sp. nov., and D. joshuensis sp. nov. and description of Dictyobacteraceae fam. nov. within the order Ktedonobacterales isolated from Tengu-no-mugimeshi.</title>
        <authorList>
            <person name="Wang C.M."/>
            <person name="Zheng Y."/>
            <person name="Sakai Y."/>
            <person name="Toyoda A."/>
            <person name="Minakuchi Y."/>
            <person name="Abe K."/>
            <person name="Yokota A."/>
            <person name="Yabe S."/>
        </authorList>
    </citation>
    <scope>NUCLEOTIDE SEQUENCE [LARGE SCALE GENOMIC DNA]</scope>
    <source>
        <strain evidence="2">S-27</strain>
    </source>
</reference>
<dbReference type="AlphaFoldDB" id="A0A401ZQP4"/>
<evidence type="ECO:0000313" key="2">
    <source>
        <dbReference type="Proteomes" id="UP000287224"/>
    </source>
</evidence>
<organism evidence="1 2">
    <name type="scientific">Dictyobacter aurantiacus</name>
    <dbReference type="NCBI Taxonomy" id="1936993"/>
    <lineage>
        <taxon>Bacteria</taxon>
        <taxon>Bacillati</taxon>
        <taxon>Chloroflexota</taxon>
        <taxon>Ktedonobacteria</taxon>
        <taxon>Ktedonobacterales</taxon>
        <taxon>Dictyobacteraceae</taxon>
        <taxon>Dictyobacter</taxon>
    </lineage>
</organism>
<dbReference type="Proteomes" id="UP000287224">
    <property type="component" value="Unassembled WGS sequence"/>
</dbReference>
<name>A0A401ZQP4_9CHLR</name>
<accession>A0A401ZQP4</accession>
<keyword evidence="2" id="KW-1185">Reference proteome</keyword>
<protein>
    <submittedName>
        <fullName evidence="1">Uncharacterized protein</fullName>
    </submittedName>
</protein>
<proteinExistence type="predicted"/>
<evidence type="ECO:0000313" key="1">
    <source>
        <dbReference type="EMBL" id="GCE09189.1"/>
    </source>
</evidence>
<gene>
    <name evidence="1" type="ORF">KDAU_65180</name>
</gene>
<comment type="caution">
    <text evidence="1">The sequence shown here is derived from an EMBL/GenBank/DDBJ whole genome shotgun (WGS) entry which is preliminary data.</text>
</comment>
<dbReference type="RefSeq" id="WP_126601612.1">
    <property type="nucleotide sequence ID" value="NZ_BIFQ01000002.1"/>
</dbReference>